<dbReference type="AlphaFoldDB" id="A0A090MIX4"/>
<dbReference type="Pfam" id="PF06429">
    <property type="entry name" value="Flg_bbr_C"/>
    <property type="match status" value="1"/>
</dbReference>
<dbReference type="STRING" id="1035.BN961_00805"/>
<comment type="similarity">
    <text evidence="2 4">Belongs to the flagella basal body rod proteins family.</text>
</comment>
<dbReference type="NCBIfam" id="TIGR03506">
    <property type="entry name" value="FlgEFG_subfam"/>
    <property type="match status" value="1"/>
</dbReference>
<dbReference type="InterPro" id="IPR037925">
    <property type="entry name" value="FlgE/F/G-like"/>
</dbReference>
<dbReference type="PANTHER" id="PTHR30435">
    <property type="entry name" value="FLAGELLAR PROTEIN"/>
    <property type="match status" value="1"/>
</dbReference>
<dbReference type="EMBL" id="CCAZ020000001">
    <property type="protein sequence ID" value="CEG07416.1"/>
    <property type="molecule type" value="Genomic_DNA"/>
</dbReference>
<gene>
    <name evidence="8" type="primary">flgG_2</name>
    <name evidence="8" type="ORF">BN961_00805</name>
</gene>
<evidence type="ECO:0000259" key="7">
    <source>
        <dbReference type="Pfam" id="PF22692"/>
    </source>
</evidence>
<dbReference type="OrthoDB" id="9804559at2"/>
<evidence type="ECO:0000256" key="1">
    <source>
        <dbReference type="ARBA" id="ARBA00004117"/>
    </source>
</evidence>
<sequence length="256" mass="28029">MENTTLIALSRQMTLERQLDVVANNVANVGTNGYKSDSSLFEEYLRSGAHEDNFAPGSDRRVSFVQDRATVRDFSQGPLENTKSPLDVAISGKGFFTVQTPGGERYTRDGRFQINSQGQLVNSSGYPVLGTNGVITFQPTDHDIKITDDGTITVLEGTITQTDSLRGKLKLTSFANRQQLQKEGSNLFAAPANVTGQADTVSTIKEGFIERSNVNAIAEMSRMLEITRTYQNISNLMQQQADLRKNAIQSLADVPA</sequence>
<comment type="caution">
    <text evidence="8">The sequence shown here is derived from an EMBL/GenBank/DDBJ whole genome shotgun (WGS) entry which is preliminary data.</text>
</comment>
<reference evidence="8 9" key="1">
    <citation type="journal article" date="2014" name="Genome Announc.">
        <title>Genome Sequence of Afipia felis Strain 76713, Isolated in Hospital Water Using an Amoeba Co-Culture Procedure.</title>
        <authorList>
            <person name="Benamar S."/>
            <person name="La Scola B."/>
            <person name="Croce O."/>
        </authorList>
    </citation>
    <scope>NUCLEOTIDE SEQUENCE [LARGE SCALE GENOMIC DNA]</scope>
    <source>
        <strain evidence="8 9">76713</strain>
    </source>
</reference>
<dbReference type="NCBIfam" id="NF009331">
    <property type="entry name" value="PRK12689.1"/>
    <property type="match status" value="1"/>
</dbReference>
<comment type="subcellular location">
    <subcellularLocation>
        <location evidence="1 4">Bacterial flagellum basal body</location>
    </subcellularLocation>
</comment>
<dbReference type="SUPFAM" id="SSF117143">
    <property type="entry name" value="Flagellar hook protein flgE"/>
    <property type="match status" value="1"/>
</dbReference>
<keyword evidence="3 4" id="KW-0975">Bacterial flagellum</keyword>
<dbReference type="Pfam" id="PF00460">
    <property type="entry name" value="Flg_bb_rod"/>
    <property type="match status" value="1"/>
</dbReference>
<dbReference type="GO" id="GO:0030694">
    <property type="term" value="C:bacterial-type flagellum basal body, rod"/>
    <property type="evidence" value="ECO:0007669"/>
    <property type="project" value="UniProtKB-UniRule"/>
</dbReference>
<evidence type="ECO:0000256" key="4">
    <source>
        <dbReference type="RuleBase" id="RU362116"/>
    </source>
</evidence>
<dbReference type="InterPro" id="IPR010930">
    <property type="entry name" value="Flg_bb/hook_C_dom"/>
</dbReference>
<evidence type="ECO:0000256" key="3">
    <source>
        <dbReference type="ARBA" id="ARBA00023143"/>
    </source>
</evidence>
<dbReference type="InterPro" id="IPR001444">
    <property type="entry name" value="Flag_bb_rod_N"/>
</dbReference>
<evidence type="ECO:0000256" key="2">
    <source>
        <dbReference type="ARBA" id="ARBA00009677"/>
    </source>
</evidence>
<dbReference type="Proteomes" id="UP000035762">
    <property type="component" value="Unassembled WGS sequence"/>
</dbReference>
<keyword evidence="9" id="KW-1185">Reference proteome</keyword>
<name>A0A090MIX4_AFIFE</name>
<protein>
    <recommendedName>
        <fullName evidence="4">Flagellar basal-body rod protein FlgF</fullName>
    </recommendedName>
</protein>
<evidence type="ECO:0000313" key="9">
    <source>
        <dbReference type="Proteomes" id="UP000035762"/>
    </source>
</evidence>
<dbReference type="Pfam" id="PF22692">
    <property type="entry name" value="LlgE_F_G_D1"/>
    <property type="match status" value="1"/>
</dbReference>
<comment type="subunit">
    <text evidence="4">The basal body constitutes a major portion of the flagellar organelle and consists of five rings (E,L,P,S, and M) mounted on a central rod. The rod consists of about 26 subunits of FlgG in the distal portion, and FlgB, FlgC and FlgF are thought to build up the proximal portion of the rod with about 6 subunits each.</text>
</comment>
<proteinExistence type="inferred from homology"/>
<dbReference type="PANTHER" id="PTHR30435:SF19">
    <property type="entry name" value="FLAGELLAR BASAL-BODY ROD PROTEIN FLGG"/>
    <property type="match status" value="1"/>
</dbReference>
<dbReference type="NCBIfam" id="TIGR02490">
    <property type="entry name" value="flgF"/>
    <property type="match status" value="1"/>
</dbReference>
<evidence type="ECO:0000259" key="6">
    <source>
        <dbReference type="Pfam" id="PF06429"/>
    </source>
</evidence>
<dbReference type="GO" id="GO:0071978">
    <property type="term" value="P:bacterial-type flagellum-dependent swarming motility"/>
    <property type="evidence" value="ECO:0007669"/>
    <property type="project" value="TreeGrafter"/>
</dbReference>
<feature type="domain" description="Flagellar hook protein FlgE/F/G-like D1" evidence="7">
    <location>
        <begin position="89"/>
        <end position="154"/>
    </location>
</feature>
<organism evidence="8 9">
    <name type="scientific">Afipia felis</name>
    <name type="common">Cat scratch disease bacillus</name>
    <dbReference type="NCBI Taxonomy" id="1035"/>
    <lineage>
        <taxon>Bacteria</taxon>
        <taxon>Pseudomonadati</taxon>
        <taxon>Pseudomonadota</taxon>
        <taxon>Alphaproteobacteria</taxon>
        <taxon>Hyphomicrobiales</taxon>
        <taxon>Nitrobacteraceae</taxon>
        <taxon>Afipia</taxon>
    </lineage>
</organism>
<dbReference type="InterPro" id="IPR020013">
    <property type="entry name" value="Flagellar_FlgE/F/G"/>
</dbReference>
<feature type="domain" description="Flagellar basal-body/hook protein C-terminal" evidence="6">
    <location>
        <begin position="206"/>
        <end position="249"/>
    </location>
</feature>
<dbReference type="InterPro" id="IPR053967">
    <property type="entry name" value="LlgE_F_G-like_D1"/>
</dbReference>
<feature type="domain" description="Flagellar basal body rod protein N-terminal" evidence="5">
    <location>
        <begin position="7"/>
        <end position="35"/>
    </location>
</feature>
<dbReference type="RefSeq" id="WP_048755725.1">
    <property type="nucleotide sequence ID" value="NZ_CCAZ020000001.1"/>
</dbReference>
<evidence type="ECO:0000259" key="5">
    <source>
        <dbReference type="Pfam" id="PF00460"/>
    </source>
</evidence>
<accession>A0A090MIX4</accession>
<evidence type="ECO:0000313" key="8">
    <source>
        <dbReference type="EMBL" id="CEG07416.1"/>
    </source>
</evidence>
<dbReference type="InterPro" id="IPR012836">
    <property type="entry name" value="FlgF"/>
</dbReference>